<dbReference type="InterPro" id="IPR015273">
    <property type="entry name" value="Cys-tRNA-synt_Ia_DALR"/>
</dbReference>
<comment type="subunit">
    <text evidence="3 13">Monomer.</text>
</comment>
<evidence type="ECO:0000256" key="13">
    <source>
        <dbReference type="HAMAP-Rule" id="MF_00041"/>
    </source>
</evidence>
<keyword evidence="8 13" id="KW-0862">Zinc</keyword>
<dbReference type="GO" id="GO:0004817">
    <property type="term" value="F:cysteine-tRNA ligase activity"/>
    <property type="evidence" value="ECO:0007669"/>
    <property type="project" value="UniProtKB-UniRule"/>
</dbReference>
<evidence type="ECO:0000256" key="12">
    <source>
        <dbReference type="ARBA" id="ARBA00047398"/>
    </source>
</evidence>
<dbReference type="SUPFAM" id="SSF52374">
    <property type="entry name" value="Nucleotidylyl transferase"/>
    <property type="match status" value="1"/>
</dbReference>
<dbReference type="PANTHER" id="PTHR10890">
    <property type="entry name" value="CYSTEINYL-TRNA SYNTHETASE"/>
    <property type="match status" value="1"/>
</dbReference>
<keyword evidence="6 13" id="KW-0479">Metal-binding</keyword>
<keyword evidence="5 13" id="KW-0436">Ligase</keyword>
<evidence type="ECO:0000256" key="6">
    <source>
        <dbReference type="ARBA" id="ARBA00022723"/>
    </source>
</evidence>
<dbReference type="EC" id="6.1.1.16" evidence="13"/>
<keyword evidence="9 13" id="KW-0067">ATP-binding</keyword>
<evidence type="ECO:0000256" key="3">
    <source>
        <dbReference type="ARBA" id="ARBA00011245"/>
    </source>
</evidence>
<organism evidence="15 16">
    <name type="scientific">Simkania negevensis (strain ATCC VR-1471 / DSM 27360 / Z)</name>
    <dbReference type="NCBI Taxonomy" id="331113"/>
    <lineage>
        <taxon>Bacteria</taxon>
        <taxon>Pseudomonadati</taxon>
        <taxon>Chlamydiota</taxon>
        <taxon>Chlamydiia</taxon>
        <taxon>Parachlamydiales</taxon>
        <taxon>Simkaniaceae</taxon>
        <taxon>Simkania</taxon>
    </lineage>
</organism>
<dbReference type="PANTHER" id="PTHR10890:SF3">
    <property type="entry name" value="CYSTEINE--TRNA LIGASE, CYTOPLASMIC"/>
    <property type="match status" value="1"/>
</dbReference>
<comment type="subcellular location">
    <subcellularLocation>
        <location evidence="1 13">Cytoplasm</location>
    </subcellularLocation>
</comment>
<evidence type="ECO:0000256" key="7">
    <source>
        <dbReference type="ARBA" id="ARBA00022741"/>
    </source>
</evidence>
<feature type="binding site" evidence="13">
    <location>
        <position position="30"/>
    </location>
    <ligand>
        <name>Zn(2+)</name>
        <dbReference type="ChEBI" id="CHEBI:29105"/>
    </ligand>
</feature>
<proteinExistence type="inferred from homology"/>
<feature type="short sequence motif" description="'HIGH' region" evidence="13">
    <location>
        <begin position="32"/>
        <end position="42"/>
    </location>
</feature>
<dbReference type="Pfam" id="PF09190">
    <property type="entry name" value="DALR_2"/>
    <property type="match status" value="1"/>
</dbReference>
<evidence type="ECO:0000256" key="11">
    <source>
        <dbReference type="ARBA" id="ARBA00023146"/>
    </source>
</evidence>
<feature type="short sequence motif" description="'KMSKS' region" evidence="13">
    <location>
        <begin position="274"/>
        <end position="278"/>
    </location>
</feature>
<evidence type="ECO:0000256" key="5">
    <source>
        <dbReference type="ARBA" id="ARBA00022598"/>
    </source>
</evidence>
<dbReference type="FunFam" id="3.40.50.620:FF:000130">
    <property type="entry name" value="Cysteine--tRNA ligase"/>
    <property type="match status" value="1"/>
</dbReference>
<dbReference type="STRING" id="331113.SNE_A17000"/>
<dbReference type="PRINTS" id="PR00983">
    <property type="entry name" value="TRNASYNTHCYS"/>
</dbReference>
<evidence type="ECO:0000313" key="15">
    <source>
        <dbReference type="EMBL" id="CCB89577.1"/>
    </source>
</evidence>
<keyword evidence="4 13" id="KW-0963">Cytoplasm</keyword>
<dbReference type="GO" id="GO:0006423">
    <property type="term" value="P:cysteinyl-tRNA aminoacylation"/>
    <property type="evidence" value="ECO:0007669"/>
    <property type="project" value="UniProtKB-UniRule"/>
</dbReference>
<evidence type="ECO:0000256" key="9">
    <source>
        <dbReference type="ARBA" id="ARBA00022840"/>
    </source>
</evidence>
<dbReference type="InterPro" id="IPR009080">
    <property type="entry name" value="tRNAsynth_Ia_anticodon-bd"/>
</dbReference>
<reference evidence="15 16" key="1">
    <citation type="journal article" date="2011" name="Mol. Biol. Evol.">
        <title>Unity in variety--the pan-genome of the Chlamydiae.</title>
        <authorList>
            <person name="Collingro A."/>
            <person name="Tischler P."/>
            <person name="Weinmaier T."/>
            <person name="Penz T."/>
            <person name="Heinz E."/>
            <person name="Brunham R.C."/>
            <person name="Read T.D."/>
            <person name="Bavoil P.M."/>
            <person name="Sachse K."/>
            <person name="Kahane S."/>
            <person name="Friedman M.G."/>
            <person name="Rattei T."/>
            <person name="Myers G.S."/>
            <person name="Horn M."/>
        </authorList>
    </citation>
    <scope>NUCLEOTIDE SEQUENCE [LARGE SCALE GENOMIC DNA]</scope>
    <source>
        <strain evidence="16">ATCC VR-1471 / Z</strain>
    </source>
</reference>
<evidence type="ECO:0000313" key="16">
    <source>
        <dbReference type="Proteomes" id="UP000000496"/>
    </source>
</evidence>
<comment type="cofactor">
    <cofactor evidence="13">
        <name>Zn(2+)</name>
        <dbReference type="ChEBI" id="CHEBI:29105"/>
    </cofactor>
    <text evidence="13">Binds 1 zinc ion per subunit.</text>
</comment>
<dbReference type="NCBIfam" id="TIGR00435">
    <property type="entry name" value="cysS"/>
    <property type="match status" value="1"/>
</dbReference>
<comment type="catalytic activity">
    <reaction evidence="12 13">
        <text>tRNA(Cys) + L-cysteine + ATP = L-cysteinyl-tRNA(Cys) + AMP + diphosphate</text>
        <dbReference type="Rhea" id="RHEA:17773"/>
        <dbReference type="Rhea" id="RHEA-COMP:9661"/>
        <dbReference type="Rhea" id="RHEA-COMP:9679"/>
        <dbReference type="ChEBI" id="CHEBI:30616"/>
        <dbReference type="ChEBI" id="CHEBI:33019"/>
        <dbReference type="ChEBI" id="CHEBI:35235"/>
        <dbReference type="ChEBI" id="CHEBI:78442"/>
        <dbReference type="ChEBI" id="CHEBI:78517"/>
        <dbReference type="ChEBI" id="CHEBI:456215"/>
        <dbReference type="EC" id="6.1.1.16"/>
    </reaction>
</comment>
<dbReference type="InterPro" id="IPR024909">
    <property type="entry name" value="Cys-tRNA/MSH_ligase"/>
</dbReference>
<dbReference type="GO" id="GO:0008270">
    <property type="term" value="F:zinc ion binding"/>
    <property type="evidence" value="ECO:0007669"/>
    <property type="project" value="UniProtKB-UniRule"/>
</dbReference>
<dbReference type="InterPro" id="IPR032678">
    <property type="entry name" value="tRNA-synt_1_cat_dom"/>
</dbReference>
<evidence type="ECO:0000256" key="2">
    <source>
        <dbReference type="ARBA" id="ARBA00005594"/>
    </source>
</evidence>
<dbReference type="Pfam" id="PF01406">
    <property type="entry name" value="tRNA-synt_1e"/>
    <property type="match status" value="1"/>
</dbReference>
<dbReference type="SMART" id="SM00840">
    <property type="entry name" value="DALR_2"/>
    <property type="match status" value="1"/>
</dbReference>
<dbReference type="eggNOG" id="COG0215">
    <property type="taxonomic scope" value="Bacteria"/>
</dbReference>
<gene>
    <name evidence="13 15" type="primary">cysS</name>
    <name evidence="15" type="ordered locus">SNE_A17000</name>
</gene>
<dbReference type="Proteomes" id="UP000000496">
    <property type="component" value="Chromosome gsn.131"/>
</dbReference>
<dbReference type="CDD" id="cd00672">
    <property type="entry name" value="CysRS_core"/>
    <property type="match status" value="1"/>
</dbReference>
<protein>
    <recommendedName>
        <fullName evidence="13">Cysteine--tRNA ligase</fullName>
        <ecNumber evidence="13">6.1.1.16</ecNumber>
    </recommendedName>
    <alternativeName>
        <fullName evidence="13">Cysteinyl-tRNA synthetase</fullName>
        <shortName evidence="13">CysRS</shortName>
    </alternativeName>
</protein>
<dbReference type="GO" id="GO:0005829">
    <property type="term" value="C:cytosol"/>
    <property type="evidence" value="ECO:0007669"/>
    <property type="project" value="TreeGrafter"/>
</dbReference>
<dbReference type="AlphaFoldDB" id="F8L9P0"/>
<evidence type="ECO:0000256" key="4">
    <source>
        <dbReference type="ARBA" id="ARBA00022490"/>
    </source>
</evidence>
<comment type="similarity">
    <text evidence="2 13">Belongs to the class-I aminoacyl-tRNA synthetase family.</text>
</comment>
<evidence type="ECO:0000256" key="1">
    <source>
        <dbReference type="ARBA" id="ARBA00004496"/>
    </source>
</evidence>
<evidence type="ECO:0000259" key="14">
    <source>
        <dbReference type="SMART" id="SM00840"/>
    </source>
</evidence>
<dbReference type="OrthoDB" id="9815130at2"/>
<dbReference type="InterPro" id="IPR015803">
    <property type="entry name" value="Cys-tRNA-ligase"/>
</dbReference>
<dbReference type="HAMAP" id="MF_00041">
    <property type="entry name" value="Cys_tRNA_synth"/>
    <property type="match status" value="1"/>
</dbReference>
<feature type="binding site" evidence="13">
    <location>
        <position position="217"/>
    </location>
    <ligand>
        <name>Zn(2+)</name>
        <dbReference type="ChEBI" id="CHEBI:29105"/>
    </ligand>
</feature>
<feature type="domain" description="Cysteinyl-tRNA synthetase class Ia DALR" evidence="14">
    <location>
        <begin position="354"/>
        <end position="419"/>
    </location>
</feature>
<dbReference type="InterPro" id="IPR014729">
    <property type="entry name" value="Rossmann-like_a/b/a_fold"/>
</dbReference>
<feature type="binding site" evidence="13">
    <location>
        <position position="242"/>
    </location>
    <ligand>
        <name>Zn(2+)</name>
        <dbReference type="ChEBI" id="CHEBI:29105"/>
    </ligand>
</feature>
<keyword evidence="16" id="KW-1185">Reference proteome</keyword>
<feature type="binding site" evidence="13">
    <location>
        <position position="277"/>
    </location>
    <ligand>
        <name>ATP</name>
        <dbReference type="ChEBI" id="CHEBI:30616"/>
    </ligand>
</feature>
<evidence type="ECO:0000256" key="8">
    <source>
        <dbReference type="ARBA" id="ARBA00022833"/>
    </source>
</evidence>
<dbReference type="KEGG" id="sng:SNE_A17000"/>
<name>F8L9P0_SIMNZ</name>
<dbReference type="GO" id="GO:0005524">
    <property type="term" value="F:ATP binding"/>
    <property type="evidence" value="ECO:0007669"/>
    <property type="project" value="UniProtKB-UniRule"/>
</dbReference>
<dbReference type="Gene3D" id="1.20.120.1910">
    <property type="entry name" value="Cysteine-tRNA ligase, C-terminal anti-codon recognition domain"/>
    <property type="match status" value="1"/>
</dbReference>
<sequence length="470" mass="53866">MTLHIYNTESREKEPITLAPHKKEIALYTCGPTVYNFAHIGNFRTYVFEDLFRRTLEFFGLKVKQVMNLTDVDDKTIKGALEKGVSLDEFTQFYKRAFFEDLKTLGIQKAHLYPSAIDYIPQMIAMIQHLIKKGLAYKGKEGSVYFSIRHFPAYGKLSHLCLSELKAGASERVTTDEYEKESIADFVLWKGYDPERDGDIYWESPFGKGRPGWHIECSAMATELLGETIDIHMGGVDNIFPHHENEIAQSEGCSGKMFSRYWVHAEHLIVNGKKMSKSLGNFFTLRDLLDKGYSGTEVRYLLLSTHYRTQLNFTLEGLNAARQSLQRLEDFVHRLKQVQKGKRASAQIKETKDRFNAALADDLNISVALAALFDFIRHVNGDIDRNELSKEGASQVLAFLKEIDHVLGVIPLKEREEEIPKDIQEAFTRRQEARAKKNWADADKERDYIQSKGYLIEDSPTGSRVKKNIM</sequence>
<dbReference type="EMBL" id="FR872582">
    <property type="protein sequence ID" value="CCB89577.1"/>
    <property type="molecule type" value="Genomic_DNA"/>
</dbReference>
<dbReference type="Gene3D" id="3.40.50.620">
    <property type="entry name" value="HUPs"/>
    <property type="match status" value="1"/>
</dbReference>
<feature type="binding site" evidence="13">
    <location>
        <position position="246"/>
    </location>
    <ligand>
        <name>Zn(2+)</name>
        <dbReference type="ChEBI" id="CHEBI:29105"/>
    </ligand>
</feature>
<dbReference type="SUPFAM" id="SSF47323">
    <property type="entry name" value="Anticodon-binding domain of a subclass of class I aminoacyl-tRNA synthetases"/>
    <property type="match status" value="1"/>
</dbReference>
<dbReference type="HOGENOM" id="CLU_013528_0_1_0"/>
<accession>F8L9P0</accession>
<keyword evidence="11 13" id="KW-0030">Aminoacyl-tRNA synthetase</keyword>
<keyword evidence="10 13" id="KW-0648">Protein biosynthesis</keyword>
<dbReference type="RefSeq" id="WP_013944043.1">
    <property type="nucleotide sequence ID" value="NC_015713.1"/>
</dbReference>
<keyword evidence="7 13" id="KW-0547">Nucleotide-binding</keyword>
<evidence type="ECO:0000256" key="10">
    <source>
        <dbReference type="ARBA" id="ARBA00022917"/>
    </source>
</evidence>